<evidence type="ECO:0000313" key="2">
    <source>
        <dbReference type="Proteomes" id="UP001304671"/>
    </source>
</evidence>
<dbReference type="EMBL" id="JAYFUL010000026">
    <property type="protein sequence ID" value="MEA5259147.1"/>
    <property type="molecule type" value="Genomic_DNA"/>
</dbReference>
<reference evidence="1 2" key="1">
    <citation type="submission" date="2023-12" db="EMBL/GenBank/DDBJ databases">
        <title>Novel species of the genus Arcicella isolated from rivers.</title>
        <authorList>
            <person name="Lu H."/>
        </authorList>
    </citation>
    <scope>NUCLEOTIDE SEQUENCE [LARGE SCALE GENOMIC DNA]</scope>
    <source>
        <strain evidence="1 2">LMG 21963</strain>
    </source>
</reference>
<dbReference type="Proteomes" id="UP001304671">
    <property type="component" value="Unassembled WGS sequence"/>
</dbReference>
<organism evidence="1 2">
    <name type="scientific">Arcicella aquatica</name>
    <dbReference type="NCBI Taxonomy" id="217141"/>
    <lineage>
        <taxon>Bacteria</taxon>
        <taxon>Pseudomonadati</taxon>
        <taxon>Bacteroidota</taxon>
        <taxon>Cytophagia</taxon>
        <taxon>Cytophagales</taxon>
        <taxon>Flectobacillaceae</taxon>
        <taxon>Arcicella</taxon>
    </lineage>
</organism>
<accession>A0ABU5QPY3</accession>
<dbReference type="RefSeq" id="WP_323250657.1">
    <property type="nucleotide sequence ID" value="NZ_JAYFUL010000026.1"/>
</dbReference>
<evidence type="ECO:0008006" key="3">
    <source>
        <dbReference type="Google" id="ProtNLM"/>
    </source>
</evidence>
<comment type="caution">
    <text evidence="1">The sequence shown here is derived from an EMBL/GenBank/DDBJ whole genome shotgun (WGS) entry which is preliminary data.</text>
</comment>
<keyword evidence="2" id="KW-1185">Reference proteome</keyword>
<sequence>MKLIILIALGLCIIVPIKVQAQQTKHSVIISRETKKPISSVRIRITQNEKVIALETNQDGVFWYPLLENGRFRVDLEKKSYQINSIELRAGSFIPDTIRLNSAISFNPRYASRYKLLEDIHKTVELKFGGSSCYKSIMTQLNSLKSDIKQFQNSIEKEEREWKEHEQFILNTDNKINDIENNIKNSLGTTSYKQKIEKAEAKWISNCQIQISIKKQLDTGCYPLNKNWVLRTQVLAFESQQLTYFSDSITRKTEVSFSVQRGKQDTTYTFRPIFNRRQNLDNLREFTVYLLGNSPIDTLKILPVQNDRIRNNQSPKENKQSRVLTKNMSSSQISYRLVENEPIDRKHILGKYVHIVGTKNWTFKELPRYYEIQKVTYIKQLPNNYKPAIQILIDDNLYKKILIDEETLKSPTHHLFELPPLNSFLISYKPDSLNIVQKIDIVILDKNREKQISQTLEGNNIKGLNTPPDSTVGGFLLKIKTKHKNRIYNP</sequence>
<protein>
    <recommendedName>
        <fullName evidence="3">Carboxypeptidase regulatory-like domain-containing protein</fullName>
    </recommendedName>
</protein>
<evidence type="ECO:0000313" key="1">
    <source>
        <dbReference type="EMBL" id="MEA5259147.1"/>
    </source>
</evidence>
<name>A0ABU5QPY3_9BACT</name>
<gene>
    <name evidence="1" type="ORF">VB264_15225</name>
</gene>
<proteinExistence type="predicted"/>